<dbReference type="OrthoDB" id="4075141at2759"/>
<dbReference type="AlphaFoldDB" id="A0A642UQC4"/>
<dbReference type="OMA" id="RANDMFK"/>
<name>A0A642UQC4_DIURU</name>
<sequence>MSNIIDLALNDPSISKWIKWVVALLLLKAPRAPVWAAFLSLNRLYRDITSSQAGGNALSAATLLAATFDNDYSPNDYFTVFAASAFAPKIPKLAFPIIFGTLLSQFLSPGSLVPPSINKYFMEPLWLNFTMSPYVQRIDLNGLAQTYVKINVALAAVTSVFDFKKIKQHIDSGFGATQAGLFVFHRSNSLTNLIVFPNLFAFFLLGSSKNFAHYFPNRKWYIGAVGALSAWLTLKIADWGVLNPLGYNGPERDVRKYSPQLMERINSYLLRLMIVTKWRQWKSGHPVVDQLRINRGESVVLSALVWYLFNAYDDAKGRLDDRAQKIRANDMFKLVGKLKN</sequence>
<accession>A0A642UQC4</accession>
<dbReference type="Proteomes" id="UP000449547">
    <property type="component" value="Unassembled WGS sequence"/>
</dbReference>
<evidence type="ECO:0000313" key="1">
    <source>
        <dbReference type="EMBL" id="KAA8901105.1"/>
    </source>
</evidence>
<dbReference type="GeneID" id="54782126"/>
<dbReference type="EMBL" id="SWFT01000105">
    <property type="protein sequence ID" value="KAA8901105.1"/>
    <property type="molecule type" value="Genomic_DNA"/>
</dbReference>
<evidence type="ECO:0000313" key="2">
    <source>
        <dbReference type="Proteomes" id="UP000449547"/>
    </source>
</evidence>
<dbReference type="RefSeq" id="XP_034011728.1">
    <property type="nucleotide sequence ID" value="XM_034156241.1"/>
</dbReference>
<protein>
    <submittedName>
        <fullName evidence="1">Uncharacterized protein</fullName>
    </submittedName>
</protein>
<organism evidence="1 2">
    <name type="scientific">Diutina rugosa</name>
    <name type="common">Yeast</name>
    <name type="synonym">Candida rugosa</name>
    <dbReference type="NCBI Taxonomy" id="5481"/>
    <lineage>
        <taxon>Eukaryota</taxon>
        <taxon>Fungi</taxon>
        <taxon>Dikarya</taxon>
        <taxon>Ascomycota</taxon>
        <taxon>Saccharomycotina</taxon>
        <taxon>Pichiomycetes</taxon>
        <taxon>Debaryomycetaceae</taxon>
        <taxon>Diutina</taxon>
    </lineage>
</organism>
<reference evidence="1 2" key="1">
    <citation type="submission" date="2019-07" db="EMBL/GenBank/DDBJ databases">
        <title>Genome assembly of two rare yeast pathogens: Diutina rugosa and Trichomonascus ciferrii.</title>
        <authorList>
            <person name="Mixao V."/>
            <person name="Saus E."/>
            <person name="Hansen A."/>
            <person name="Lass-Flor C."/>
            <person name="Gabaldon T."/>
        </authorList>
    </citation>
    <scope>NUCLEOTIDE SEQUENCE [LARGE SCALE GENOMIC DNA]</scope>
    <source>
        <strain evidence="1 2">CBS 613</strain>
    </source>
</reference>
<proteinExistence type="predicted"/>
<comment type="caution">
    <text evidence="1">The sequence shown here is derived from an EMBL/GenBank/DDBJ whole genome shotgun (WGS) entry which is preliminary data.</text>
</comment>
<gene>
    <name evidence="1" type="ORF">DIURU_003475</name>
</gene>
<dbReference type="VEuPathDB" id="FungiDB:DIURU_003475"/>
<keyword evidence="2" id="KW-1185">Reference proteome</keyword>